<keyword evidence="12" id="KW-0807">Transducer</keyword>
<organism evidence="18 19">
    <name type="scientific">Salarias fasciatus</name>
    <name type="common">Jewelled blenny</name>
    <name type="synonym">Blennius fasciatus</name>
    <dbReference type="NCBI Taxonomy" id="181472"/>
    <lineage>
        <taxon>Eukaryota</taxon>
        <taxon>Metazoa</taxon>
        <taxon>Chordata</taxon>
        <taxon>Craniata</taxon>
        <taxon>Vertebrata</taxon>
        <taxon>Euteleostomi</taxon>
        <taxon>Actinopterygii</taxon>
        <taxon>Neopterygii</taxon>
        <taxon>Teleostei</taxon>
        <taxon>Neoteleostei</taxon>
        <taxon>Acanthomorphata</taxon>
        <taxon>Ovalentaria</taxon>
        <taxon>Blenniimorphae</taxon>
        <taxon>Blenniiformes</taxon>
        <taxon>Blennioidei</taxon>
        <taxon>Blenniidae</taxon>
        <taxon>Salariinae</taxon>
        <taxon>Salarias</taxon>
    </lineage>
</organism>
<keyword evidence="6 14" id="KW-1133">Transmembrane helix</keyword>
<feature type="transmembrane region" description="Helical" evidence="14">
    <location>
        <begin position="397"/>
        <end position="419"/>
    </location>
</feature>
<keyword evidence="10" id="KW-0675">Receptor</keyword>
<dbReference type="Pfam" id="PF02793">
    <property type="entry name" value="HRM"/>
    <property type="match status" value="1"/>
</dbReference>
<dbReference type="GeneID" id="115408174"/>
<evidence type="ECO:0000256" key="11">
    <source>
        <dbReference type="ARBA" id="ARBA00023180"/>
    </source>
</evidence>
<evidence type="ECO:0000256" key="15">
    <source>
        <dbReference type="SAM" id="SignalP"/>
    </source>
</evidence>
<keyword evidence="3" id="KW-1003">Cell membrane</keyword>
<feature type="transmembrane region" description="Helical" evidence="14">
    <location>
        <begin position="367"/>
        <end position="385"/>
    </location>
</feature>
<dbReference type="InterPro" id="IPR001879">
    <property type="entry name" value="GPCR_2_extracellular_dom"/>
</dbReference>
<keyword evidence="9" id="KW-1015">Disulfide bond</keyword>
<dbReference type="GO" id="GO:0005886">
    <property type="term" value="C:plasma membrane"/>
    <property type="evidence" value="ECO:0007669"/>
    <property type="project" value="UniProtKB-SubCell"/>
</dbReference>
<dbReference type="FunFam" id="4.10.1240.10:FF:000011">
    <property type="entry name" value="Calcitonin gene-related peptide type 1 receptor"/>
    <property type="match status" value="1"/>
</dbReference>
<dbReference type="PROSITE" id="PS50227">
    <property type="entry name" value="G_PROTEIN_RECEP_F2_3"/>
    <property type="match status" value="1"/>
</dbReference>
<feature type="chain" id="PRO_5025678877" evidence="15">
    <location>
        <begin position="35"/>
        <end position="507"/>
    </location>
</feature>
<keyword evidence="5 15" id="KW-0732">Signal</keyword>
<dbReference type="Pfam" id="PF00002">
    <property type="entry name" value="7tm_2"/>
    <property type="match status" value="1"/>
</dbReference>
<dbReference type="Gene3D" id="1.20.1070.10">
    <property type="entry name" value="Rhodopsin 7-helix transmembrane proteins"/>
    <property type="match status" value="1"/>
</dbReference>
<dbReference type="GO" id="GO:0007166">
    <property type="term" value="P:cell surface receptor signaling pathway"/>
    <property type="evidence" value="ECO:0007669"/>
    <property type="project" value="InterPro"/>
</dbReference>
<dbReference type="PANTHER" id="PTHR45620">
    <property type="entry name" value="PDF RECEPTOR-LIKE PROTEIN-RELATED"/>
    <property type="match status" value="1"/>
</dbReference>
<dbReference type="InterPro" id="IPR017983">
    <property type="entry name" value="GPCR_2_secretin-like_CS"/>
</dbReference>
<keyword evidence="4 14" id="KW-0812">Transmembrane</keyword>
<dbReference type="PROSITE" id="PS00650">
    <property type="entry name" value="G_PROTEIN_RECEP_F2_2"/>
    <property type="match status" value="1"/>
</dbReference>
<feature type="transmembrane region" description="Helical" evidence="14">
    <location>
        <begin position="257"/>
        <end position="277"/>
    </location>
</feature>
<dbReference type="GO" id="GO:0007189">
    <property type="term" value="P:adenylate cyclase-activating G protein-coupled receptor signaling pathway"/>
    <property type="evidence" value="ECO:0007669"/>
    <property type="project" value="TreeGrafter"/>
</dbReference>
<comment type="subcellular location">
    <subcellularLocation>
        <location evidence="1">Cell membrane</location>
        <topology evidence="1">Multi-pass membrane protein</topology>
    </subcellularLocation>
</comment>
<name>A0A672J2K5_SALFA</name>
<dbReference type="InParanoid" id="A0A672J2K5"/>
<evidence type="ECO:0000313" key="18">
    <source>
        <dbReference type="Ensembl" id="ENSSFAP00005047417.1"/>
    </source>
</evidence>
<evidence type="ECO:0000256" key="4">
    <source>
        <dbReference type="ARBA" id="ARBA00022692"/>
    </source>
</evidence>
<evidence type="ECO:0000256" key="3">
    <source>
        <dbReference type="ARBA" id="ARBA00022475"/>
    </source>
</evidence>
<dbReference type="GO" id="GO:0001525">
    <property type="term" value="P:angiogenesis"/>
    <property type="evidence" value="ECO:0007669"/>
    <property type="project" value="TreeGrafter"/>
</dbReference>
<evidence type="ECO:0000313" key="19">
    <source>
        <dbReference type="Proteomes" id="UP000472267"/>
    </source>
</evidence>
<feature type="transmembrane region" description="Helical" evidence="14">
    <location>
        <begin position="327"/>
        <end position="347"/>
    </location>
</feature>
<feature type="transmembrane region" description="Helical" evidence="14">
    <location>
        <begin position="207"/>
        <end position="226"/>
    </location>
</feature>
<dbReference type="Proteomes" id="UP000472267">
    <property type="component" value="Chromosome 20"/>
</dbReference>
<feature type="transmembrane region" description="Helical" evidence="14">
    <location>
        <begin position="170"/>
        <end position="195"/>
    </location>
</feature>
<dbReference type="GO" id="GO:0004948">
    <property type="term" value="F:calcitonin receptor activity"/>
    <property type="evidence" value="ECO:0007669"/>
    <property type="project" value="InterPro"/>
</dbReference>
<evidence type="ECO:0000256" key="10">
    <source>
        <dbReference type="ARBA" id="ARBA00023170"/>
    </source>
</evidence>
<evidence type="ECO:0000256" key="5">
    <source>
        <dbReference type="ARBA" id="ARBA00022729"/>
    </source>
</evidence>
<feature type="transmembrane region" description="Helical" evidence="14">
    <location>
        <begin position="284"/>
        <end position="307"/>
    </location>
</feature>
<dbReference type="InterPro" id="IPR050332">
    <property type="entry name" value="GPCR_2"/>
</dbReference>
<dbReference type="InterPro" id="IPR003287">
    <property type="entry name" value="GPCR_2_calcitonin_rcpt_fam"/>
</dbReference>
<reference evidence="18" key="3">
    <citation type="submission" date="2025-09" db="UniProtKB">
        <authorList>
            <consortium name="Ensembl"/>
        </authorList>
    </citation>
    <scope>IDENTIFICATION</scope>
</reference>
<evidence type="ECO:0000256" key="12">
    <source>
        <dbReference type="ARBA" id="ARBA00023224"/>
    </source>
</evidence>
<dbReference type="PROSITE" id="PS50261">
    <property type="entry name" value="G_PROTEIN_RECEP_F2_4"/>
    <property type="match status" value="1"/>
</dbReference>
<feature type="region of interest" description="Disordered" evidence="13">
    <location>
        <begin position="464"/>
        <end position="507"/>
    </location>
</feature>
<dbReference type="CTD" id="100537117"/>
<dbReference type="OMA" id="WAQWKSA"/>
<feature type="domain" description="G-protein coupled receptors family 2 profile 2" evidence="17">
    <location>
        <begin position="170"/>
        <end position="418"/>
    </location>
</feature>
<dbReference type="GO" id="GO:0001635">
    <property type="term" value="F:calcitonin gene-related peptide receptor activity"/>
    <property type="evidence" value="ECO:0007669"/>
    <property type="project" value="TreeGrafter"/>
</dbReference>
<accession>A0A672J2K5</accession>
<evidence type="ECO:0000256" key="9">
    <source>
        <dbReference type="ARBA" id="ARBA00023157"/>
    </source>
</evidence>
<evidence type="ECO:0000256" key="13">
    <source>
        <dbReference type="SAM" id="MobiDB-lite"/>
    </source>
</evidence>
<dbReference type="SMART" id="SM00008">
    <property type="entry name" value="HormR"/>
    <property type="match status" value="1"/>
</dbReference>
<evidence type="ECO:0000256" key="14">
    <source>
        <dbReference type="SAM" id="Phobius"/>
    </source>
</evidence>
<dbReference type="PRINTS" id="PR00249">
    <property type="entry name" value="GPCRSECRETIN"/>
</dbReference>
<dbReference type="Gene3D" id="4.10.1240.10">
    <property type="entry name" value="GPCR, family 2, extracellular hormone receptor domain"/>
    <property type="match status" value="1"/>
</dbReference>
<protein>
    <submittedName>
        <fullName evidence="18">Calcitonin gene-related peptide type 1 receptor-like</fullName>
    </submittedName>
</protein>
<dbReference type="PRINTS" id="PR01350">
    <property type="entry name" value="CTRFAMILY"/>
</dbReference>
<evidence type="ECO:0000256" key="7">
    <source>
        <dbReference type="ARBA" id="ARBA00023040"/>
    </source>
</evidence>
<dbReference type="InterPro" id="IPR036445">
    <property type="entry name" value="GPCR_2_extracell_dom_sf"/>
</dbReference>
<dbReference type="SUPFAM" id="SSF111418">
    <property type="entry name" value="Hormone receptor domain"/>
    <property type="match status" value="1"/>
</dbReference>
<dbReference type="OrthoDB" id="16753at2759"/>
<keyword evidence="8 14" id="KW-0472">Membrane</keyword>
<dbReference type="RefSeq" id="XP_029974647.1">
    <property type="nucleotide sequence ID" value="XM_030118787.1"/>
</dbReference>
<evidence type="ECO:0000256" key="2">
    <source>
        <dbReference type="ARBA" id="ARBA00005314"/>
    </source>
</evidence>
<feature type="domain" description="G-protein coupled receptors family 2 profile 1" evidence="16">
    <location>
        <begin position="77"/>
        <end position="160"/>
    </location>
</feature>
<dbReference type="AlphaFoldDB" id="A0A672J2K5"/>
<evidence type="ECO:0000259" key="17">
    <source>
        <dbReference type="PROSITE" id="PS50261"/>
    </source>
</evidence>
<feature type="signal peptide" evidence="15">
    <location>
        <begin position="1"/>
        <end position="34"/>
    </location>
</feature>
<dbReference type="InterPro" id="IPR000832">
    <property type="entry name" value="GPCR_2_secretin-like"/>
</dbReference>
<evidence type="ECO:0000256" key="8">
    <source>
        <dbReference type="ARBA" id="ARBA00023136"/>
    </source>
</evidence>
<keyword evidence="7" id="KW-0297">G-protein coupled receptor</keyword>
<evidence type="ECO:0000256" key="1">
    <source>
        <dbReference type="ARBA" id="ARBA00004651"/>
    </source>
</evidence>
<gene>
    <name evidence="18" type="primary">LOC115408174</name>
</gene>
<reference evidence="18" key="1">
    <citation type="submission" date="2019-06" db="EMBL/GenBank/DDBJ databases">
        <authorList>
            <consortium name="Wellcome Sanger Institute Data Sharing"/>
        </authorList>
    </citation>
    <scope>NUCLEOTIDE SEQUENCE [LARGE SCALE GENOMIC DNA]</scope>
</reference>
<dbReference type="GO" id="GO:0001605">
    <property type="term" value="F:adrenomedullin receptor activity"/>
    <property type="evidence" value="ECO:0007669"/>
    <property type="project" value="TreeGrafter"/>
</dbReference>
<dbReference type="PROSITE" id="PS00649">
    <property type="entry name" value="G_PROTEIN_RECEP_F2_1"/>
    <property type="match status" value="1"/>
</dbReference>
<proteinExistence type="inferred from homology"/>
<dbReference type="PANTHER" id="PTHR45620:SF4">
    <property type="entry name" value="CALCITONIN RECEPTOR"/>
    <property type="match status" value="1"/>
</dbReference>
<dbReference type="Ensembl" id="ENSSFAT00005049015.1">
    <property type="protein sequence ID" value="ENSSFAP00005047417.1"/>
    <property type="gene ID" value="ENSSFAG00005023051.1"/>
</dbReference>
<dbReference type="InterPro" id="IPR017981">
    <property type="entry name" value="GPCR_2-like_7TM"/>
</dbReference>
<keyword evidence="19" id="KW-1185">Reference proteome</keyword>
<keyword evidence="11" id="KW-0325">Glycoprotein</keyword>
<reference evidence="18" key="2">
    <citation type="submission" date="2025-08" db="UniProtKB">
        <authorList>
            <consortium name="Ensembl"/>
        </authorList>
    </citation>
    <scope>IDENTIFICATION</scope>
</reference>
<comment type="similarity">
    <text evidence="2">Belongs to the G-protein coupled receptor 2 family.</text>
</comment>
<evidence type="ECO:0000256" key="6">
    <source>
        <dbReference type="ARBA" id="ARBA00022989"/>
    </source>
</evidence>
<sequence length="507" mass="57565">METSAGEIRLTAPSNKRDMWRTATLWLLVMLALGPEFQGVGSLVAGDGAEVEEQGNFTGMSNMLGKSRHQILAAQFECYLKIIHDPPRTEEGHYCNRTWDGWLCWGDTTPGTVMQLCPEYFQDFDPGEKVTKVCNPDGQWFHHPRSNRVWSNYTLCNAYTEEKRKFAISLYWLAMVGHGLSIISLVISLIIFSYFKSLSCQRISLHKNMFFSFILNSIATISWLSLTVANNEDMSDSNPISCKILAVLVQYTSTSTYFWMLCQGIYLHTLIIVAVFVGEQQLFWYYILGWVFPVVPAITYAVARGLFYNDRCWISSHTHLHYITHGPIYAALLVNFFFLLNIVRVLITKLKETHCTESTAYMKAVRATLILIPLLGAQYILLAWWPEGLKSRIAYDFFLNIFSHFQGLLVAIIFCFCNAEAQMALRRKWPQWKSAWSRSYWGGAPVAGNHFSSHTNSSITETSRATVSLEPGVQGRKNSQPKANGKEAPRNSNGEGHMLRMLESTGI</sequence>
<evidence type="ECO:0000259" key="16">
    <source>
        <dbReference type="PROSITE" id="PS50227"/>
    </source>
</evidence>